<proteinExistence type="inferred from homology"/>
<dbReference type="InterPro" id="IPR001360">
    <property type="entry name" value="Glyco_hydro_1"/>
</dbReference>
<organism evidence="3 4">
    <name type="scientific">Quercus suber</name>
    <name type="common">Cork oak</name>
    <dbReference type="NCBI Taxonomy" id="58331"/>
    <lineage>
        <taxon>Eukaryota</taxon>
        <taxon>Viridiplantae</taxon>
        <taxon>Streptophyta</taxon>
        <taxon>Embryophyta</taxon>
        <taxon>Tracheophyta</taxon>
        <taxon>Spermatophyta</taxon>
        <taxon>Magnoliopsida</taxon>
        <taxon>eudicotyledons</taxon>
        <taxon>Gunneridae</taxon>
        <taxon>Pentapetalae</taxon>
        <taxon>rosids</taxon>
        <taxon>fabids</taxon>
        <taxon>Fagales</taxon>
        <taxon>Fagaceae</taxon>
        <taxon>Quercus</taxon>
    </lineage>
</organism>
<evidence type="ECO:0000313" key="3">
    <source>
        <dbReference type="EMBL" id="KAK7835046.1"/>
    </source>
</evidence>
<dbReference type="Proteomes" id="UP000237347">
    <property type="component" value="Unassembled WGS sequence"/>
</dbReference>
<gene>
    <name evidence="3" type="primary">BGLU11_4</name>
    <name evidence="3" type="ORF">CFP56_023871</name>
</gene>
<evidence type="ECO:0000256" key="2">
    <source>
        <dbReference type="RuleBase" id="RU003690"/>
    </source>
</evidence>
<dbReference type="Pfam" id="PF00232">
    <property type="entry name" value="Glyco_hydro_1"/>
    <property type="match status" value="1"/>
</dbReference>
<evidence type="ECO:0000313" key="4">
    <source>
        <dbReference type="Proteomes" id="UP000237347"/>
    </source>
</evidence>
<dbReference type="GO" id="GO:0008422">
    <property type="term" value="F:beta-glucosidase activity"/>
    <property type="evidence" value="ECO:0007669"/>
    <property type="project" value="TreeGrafter"/>
</dbReference>
<dbReference type="AlphaFoldDB" id="A0AAW0K933"/>
<accession>A0AAW0K933</accession>
<dbReference type="EMBL" id="PKMF04000377">
    <property type="protein sequence ID" value="KAK7835046.1"/>
    <property type="molecule type" value="Genomic_DNA"/>
</dbReference>
<evidence type="ECO:0000256" key="1">
    <source>
        <dbReference type="ARBA" id="ARBA00010838"/>
    </source>
</evidence>
<sequence>MRKRTKRLFGDFRVQLKFEGFRSRNGSNARGYFQWAFLDVLELLDGYESSYGLYYVDFDDLDLKRQPKLSAHWYSHFLKSKVSAHMVLSKLRRI</sequence>
<dbReference type="Gene3D" id="3.20.20.80">
    <property type="entry name" value="Glycosidases"/>
    <property type="match status" value="1"/>
</dbReference>
<dbReference type="InterPro" id="IPR017853">
    <property type="entry name" value="GH"/>
</dbReference>
<dbReference type="GO" id="GO:0005975">
    <property type="term" value="P:carbohydrate metabolic process"/>
    <property type="evidence" value="ECO:0007669"/>
    <property type="project" value="InterPro"/>
</dbReference>
<keyword evidence="4" id="KW-1185">Reference proteome</keyword>
<reference evidence="3 4" key="1">
    <citation type="journal article" date="2018" name="Sci. Data">
        <title>The draft genome sequence of cork oak.</title>
        <authorList>
            <person name="Ramos A.M."/>
            <person name="Usie A."/>
            <person name="Barbosa P."/>
            <person name="Barros P.M."/>
            <person name="Capote T."/>
            <person name="Chaves I."/>
            <person name="Simoes F."/>
            <person name="Abreu I."/>
            <person name="Carrasquinho I."/>
            <person name="Faro C."/>
            <person name="Guimaraes J.B."/>
            <person name="Mendonca D."/>
            <person name="Nobrega F."/>
            <person name="Rodrigues L."/>
            <person name="Saibo N.J.M."/>
            <person name="Varela M.C."/>
            <person name="Egas C."/>
            <person name="Matos J."/>
            <person name="Miguel C.M."/>
            <person name="Oliveira M.M."/>
            <person name="Ricardo C.P."/>
            <person name="Goncalves S."/>
        </authorList>
    </citation>
    <scope>NUCLEOTIDE SEQUENCE [LARGE SCALE GENOMIC DNA]</scope>
    <source>
        <strain evidence="4">cv. HL8</strain>
    </source>
</reference>
<dbReference type="PANTHER" id="PTHR10353">
    <property type="entry name" value="GLYCOSYL HYDROLASE"/>
    <property type="match status" value="1"/>
</dbReference>
<dbReference type="PANTHER" id="PTHR10353:SF29">
    <property type="entry name" value="BETA-GLUCOSIDASE 11"/>
    <property type="match status" value="1"/>
</dbReference>
<comment type="caution">
    <text evidence="3">The sequence shown here is derived from an EMBL/GenBank/DDBJ whole genome shotgun (WGS) entry which is preliminary data.</text>
</comment>
<comment type="similarity">
    <text evidence="1 2">Belongs to the glycosyl hydrolase 1 family.</text>
</comment>
<dbReference type="PRINTS" id="PR00131">
    <property type="entry name" value="GLHYDRLASE1"/>
</dbReference>
<name>A0AAW0K933_QUESU</name>
<dbReference type="SUPFAM" id="SSF51445">
    <property type="entry name" value="(Trans)glycosidases"/>
    <property type="match status" value="1"/>
</dbReference>
<protein>
    <submittedName>
        <fullName evidence="3">Beta-glucosidase 11</fullName>
    </submittedName>
</protein>